<dbReference type="InterPro" id="IPR004089">
    <property type="entry name" value="MCPsignal_dom"/>
</dbReference>
<evidence type="ECO:0000256" key="6">
    <source>
        <dbReference type="SAM" id="Phobius"/>
    </source>
</evidence>
<keyword evidence="11" id="KW-1185">Reference proteome</keyword>
<evidence type="ECO:0000313" key="8">
    <source>
        <dbReference type="EMBL" id="QBH14001.1"/>
    </source>
</evidence>
<evidence type="ECO:0000313" key="11">
    <source>
        <dbReference type="Proteomes" id="UP000293902"/>
    </source>
</evidence>
<keyword evidence="1" id="KW-0488">Methylation</keyword>
<comment type="similarity">
    <text evidence="2">Belongs to the methyl-accepting chemotaxis (MCP) protein family.</text>
</comment>
<dbReference type="Pfam" id="PF00015">
    <property type="entry name" value="MCPsignal"/>
    <property type="match status" value="1"/>
</dbReference>
<feature type="transmembrane region" description="Helical" evidence="6">
    <location>
        <begin position="12"/>
        <end position="32"/>
    </location>
</feature>
<dbReference type="PANTHER" id="PTHR43531">
    <property type="entry name" value="PROTEIN ICFG"/>
    <property type="match status" value="1"/>
</dbReference>
<reference evidence="9 10" key="1">
    <citation type="submission" date="2018-06" db="EMBL/GenBank/DDBJ databases">
        <title>Complete Genome Sequence of Desulfobacter hydrogenophilus (DSM3380).</title>
        <authorList>
            <person name="Marietou A."/>
            <person name="Schreiber L."/>
            <person name="Marshall I."/>
            <person name="Jorgensen B."/>
        </authorList>
    </citation>
    <scope>NUCLEOTIDE SEQUENCE [LARGE SCALE GENOMIC DNA]</scope>
    <source>
        <strain evidence="9 10">DSM 3380</strain>
    </source>
</reference>
<dbReference type="GO" id="GO:0006935">
    <property type="term" value="P:chemotaxis"/>
    <property type="evidence" value="ECO:0007669"/>
    <property type="project" value="TreeGrafter"/>
</dbReference>
<evidence type="ECO:0000256" key="1">
    <source>
        <dbReference type="ARBA" id="ARBA00022481"/>
    </source>
</evidence>
<keyword evidence="6" id="KW-0812">Transmembrane</keyword>
<evidence type="ECO:0000256" key="2">
    <source>
        <dbReference type="ARBA" id="ARBA00029447"/>
    </source>
</evidence>
<dbReference type="InterPro" id="IPR051310">
    <property type="entry name" value="MCP_chemotaxis"/>
</dbReference>
<dbReference type="Proteomes" id="UP000293902">
    <property type="component" value="Chromosome"/>
</dbReference>
<dbReference type="Gene3D" id="1.10.287.950">
    <property type="entry name" value="Methyl-accepting chemotaxis protein"/>
    <property type="match status" value="1"/>
</dbReference>
<feature type="region of interest" description="Disordered" evidence="5">
    <location>
        <begin position="487"/>
        <end position="526"/>
    </location>
</feature>
<dbReference type="EMBL" id="QLNI01000003">
    <property type="protein sequence ID" value="RAM03583.1"/>
    <property type="molecule type" value="Genomic_DNA"/>
</dbReference>
<feature type="domain" description="Methyl-accepting transducer" evidence="7">
    <location>
        <begin position="474"/>
        <end position="703"/>
    </location>
</feature>
<evidence type="ECO:0000313" key="9">
    <source>
        <dbReference type="EMBL" id="RAM03583.1"/>
    </source>
</evidence>
<dbReference type="OrthoDB" id="5410204at2"/>
<dbReference type="AlphaFoldDB" id="A0A328FK47"/>
<dbReference type="SMART" id="SM00283">
    <property type="entry name" value="MA"/>
    <property type="match status" value="1"/>
</dbReference>
<feature type="compositionally biased region" description="Acidic residues" evidence="5">
    <location>
        <begin position="769"/>
        <end position="778"/>
    </location>
</feature>
<dbReference type="EMBL" id="CP036313">
    <property type="protein sequence ID" value="QBH14001.1"/>
    <property type="molecule type" value="Genomic_DNA"/>
</dbReference>
<gene>
    <name evidence="9" type="ORF">DO021_02185</name>
    <name evidence="8" type="ORF">EYB58_14360</name>
</gene>
<feature type="coiled-coil region" evidence="4">
    <location>
        <begin position="82"/>
        <end position="126"/>
    </location>
</feature>
<feature type="compositionally biased region" description="Low complexity" evidence="5">
    <location>
        <begin position="487"/>
        <end position="517"/>
    </location>
</feature>
<evidence type="ECO:0000313" key="10">
    <source>
        <dbReference type="Proteomes" id="UP000248798"/>
    </source>
</evidence>
<keyword evidence="6" id="KW-1133">Transmembrane helix</keyword>
<name>A0A328FK47_9BACT</name>
<feature type="region of interest" description="Disordered" evidence="5">
    <location>
        <begin position="729"/>
        <end position="778"/>
    </location>
</feature>
<dbReference type="RefSeq" id="WP_111953275.1">
    <property type="nucleotide sequence ID" value="NZ_CP036313.1"/>
</dbReference>
<protein>
    <submittedName>
        <fullName evidence="9">Methyl-accepting chemotaxis protein</fullName>
    </submittedName>
</protein>
<feature type="transmembrane region" description="Helical" evidence="6">
    <location>
        <begin position="434"/>
        <end position="456"/>
    </location>
</feature>
<evidence type="ECO:0000256" key="3">
    <source>
        <dbReference type="PROSITE-ProRule" id="PRU00284"/>
    </source>
</evidence>
<evidence type="ECO:0000256" key="5">
    <source>
        <dbReference type="SAM" id="MobiDB-lite"/>
    </source>
</evidence>
<evidence type="ECO:0000256" key="4">
    <source>
        <dbReference type="SAM" id="Coils"/>
    </source>
</evidence>
<accession>A0A328FK47</accession>
<dbReference type="PROSITE" id="PS50111">
    <property type="entry name" value="CHEMOTAXIS_TRANSDUC_2"/>
    <property type="match status" value="1"/>
</dbReference>
<dbReference type="GO" id="GO:0005886">
    <property type="term" value="C:plasma membrane"/>
    <property type="evidence" value="ECO:0007669"/>
    <property type="project" value="TreeGrafter"/>
</dbReference>
<evidence type="ECO:0000259" key="7">
    <source>
        <dbReference type="PROSITE" id="PS50111"/>
    </source>
</evidence>
<dbReference type="Proteomes" id="UP000248798">
    <property type="component" value="Unassembled WGS sequence"/>
</dbReference>
<dbReference type="SUPFAM" id="SSF58104">
    <property type="entry name" value="Methyl-accepting chemotaxis protein (MCP) signaling domain"/>
    <property type="match status" value="1"/>
</dbReference>
<proteinExistence type="inferred from homology"/>
<keyword evidence="4" id="KW-0175">Coiled coil</keyword>
<organism evidence="9 10">
    <name type="scientific">Desulfobacter hydrogenophilus</name>
    <dbReference type="NCBI Taxonomy" id="2291"/>
    <lineage>
        <taxon>Bacteria</taxon>
        <taxon>Pseudomonadati</taxon>
        <taxon>Thermodesulfobacteriota</taxon>
        <taxon>Desulfobacteria</taxon>
        <taxon>Desulfobacterales</taxon>
        <taxon>Desulfobacteraceae</taxon>
        <taxon>Desulfobacter</taxon>
    </lineage>
</organism>
<dbReference type="PANTHER" id="PTHR43531:SF14">
    <property type="entry name" value="METHYL-ACCEPTING CHEMOTAXIS PROTEIN I-RELATED"/>
    <property type="match status" value="1"/>
</dbReference>
<reference evidence="8 11" key="2">
    <citation type="submission" date="2019-02" db="EMBL/GenBank/DDBJ databases">
        <title>Complete genome sequence of Desulfobacter hydrogenophilus AcRS1.</title>
        <authorList>
            <person name="Marietou A."/>
            <person name="Lund M.B."/>
            <person name="Marshall I.P.G."/>
            <person name="Schreiber L."/>
            <person name="Jorgensen B."/>
        </authorList>
    </citation>
    <scope>NUCLEOTIDE SEQUENCE [LARGE SCALE GENOMIC DNA]</scope>
    <source>
        <strain evidence="8 11">AcRS1</strain>
    </source>
</reference>
<dbReference type="GO" id="GO:0004888">
    <property type="term" value="F:transmembrane signaling receptor activity"/>
    <property type="evidence" value="ECO:0007669"/>
    <property type="project" value="TreeGrafter"/>
</dbReference>
<keyword evidence="3" id="KW-0807">Transducer</keyword>
<keyword evidence="6" id="KW-0472">Membrane</keyword>
<sequence length="778" mass="84506">MKNLSLGLKITYGFAVLIIIAVALGLMAVVNMRTVETKSKMLAHEYIPEVAVAMDLSDAASQMAFEMRGYGYTEDKKLYQLSQAAMESVDMALQKARELEENSPNLKKLKGQIDIASKAIETYKSLIKKTVETIARFAANRRTLEESAQKYMSTSADFLMGQNTEFKSDLNDRQQKVKLATNLVHIGSSVRVTNFKAQATNDMELMKTAISQLDGVDAPLNDLRAITRDREDIQRLKAIQSAAQAYQKAIEQFMIEFNRGSLADQRRLSRYRDQMDENAGIYVSNCDGFLEGQHEKLNTDMMERNAKITLVNDIITLGNETRIGAFKSQALRSPEVMNAALENFSHIDLKFEELEKITRIPEDLKRIEEVKTAGRDYQAAMKNFLKNWITMQDLGVKRLDANNKVLNACKTMANAGIGATDTIAKDAVNALSSASILMIIGLIGALIIGILCAFFITRSITKPINKIIAGLNEGAVQVAAASGEVSSSSQSMAEGASQQAASIEETSSSMEEMSAMTKKNAQNSNNADGLMKDANAIVSTAGQSMNELTRSMEDISKASEETSKIIKTIDEIAFQTNLLALNAAVEAARAGEAGAGFAVVADEVRNLAMRAADAAKDTAALIEDTVKKVTDGSGIVSSTSEAFSKVAESSAKVGALVSEISVASTEQSTGIAEVNNAITEMDRVVQQNAANAEESASAAEEMSAQAEQLKEYVDNLVMLVTGKSNSNRNLGDYQSVKALPKSTPGKANNKAKARDRHLDSSRPDQIIPFDDDETFEDF</sequence>
<dbReference type="GO" id="GO:0007165">
    <property type="term" value="P:signal transduction"/>
    <property type="evidence" value="ECO:0007669"/>
    <property type="project" value="UniProtKB-KW"/>
</dbReference>